<keyword evidence="4" id="KW-1185">Reference proteome</keyword>
<feature type="region of interest" description="Disordered" evidence="1">
    <location>
        <begin position="107"/>
        <end position="263"/>
    </location>
</feature>
<dbReference type="PANTHER" id="PTHR15239:SF6">
    <property type="entry name" value="RIBOSOME QUALITY CONTROL COMPLEX SUBUNIT NEMF"/>
    <property type="match status" value="1"/>
</dbReference>
<organism evidence="3 4">
    <name type="scientific">Sphaeroforma arctica JP610</name>
    <dbReference type="NCBI Taxonomy" id="667725"/>
    <lineage>
        <taxon>Eukaryota</taxon>
        <taxon>Ichthyosporea</taxon>
        <taxon>Ichthyophonida</taxon>
        <taxon>Sphaeroforma</taxon>
    </lineage>
</organism>
<dbReference type="GeneID" id="25911370"/>
<dbReference type="STRING" id="667725.A0A0L0FIR8"/>
<dbReference type="GO" id="GO:0000049">
    <property type="term" value="F:tRNA binding"/>
    <property type="evidence" value="ECO:0007669"/>
    <property type="project" value="TreeGrafter"/>
</dbReference>
<dbReference type="OrthoDB" id="207084at2759"/>
<feature type="compositionally biased region" description="Low complexity" evidence="1">
    <location>
        <begin position="187"/>
        <end position="197"/>
    </location>
</feature>
<dbReference type="GO" id="GO:0072344">
    <property type="term" value="P:rescue of stalled ribosome"/>
    <property type="evidence" value="ECO:0007669"/>
    <property type="project" value="TreeGrafter"/>
</dbReference>
<evidence type="ECO:0000256" key="1">
    <source>
        <dbReference type="SAM" id="MobiDB-lite"/>
    </source>
</evidence>
<reference evidence="3 4" key="1">
    <citation type="submission" date="2011-02" db="EMBL/GenBank/DDBJ databases">
        <title>The Genome Sequence of Sphaeroforma arctica JP610.</title>
        <authorList>
            <consortium name="The Broad Institute Genome Sequencing Platform"/>
            <person name="Russ C."/>
            <person name="Cuomo C."/>
            <person name="Young S.K."/>
            <person name="Zeng Q."/>
            <person name="Gargeya S."/>
            <person name="Alvarado L."/>
            <person name="Berlin A."/>
            <person name="Chapman S.B."/>
            <person name="Chen Z."/>
            <person name="Freedman E."/>
            <person name="Gellesch M."/>
            <person name="Goldberg J."/>
            <person name="Griggs A."/>
            <person name="Gujja S."/>
            <person name="Heilman E."/>
            <person name="Heiman D."/>
            <person name="Howarth C."/>
            <person name="Mehta T."/>
            <person name="Neiman D."/>
            <person name="Pearson M."/>
            <person name="Roberts A."/>
            <person name="Saif S."/>
            <person name="Shea T."/>
            <person name="Shenoy N."/>
            <person name="Sisk P."/>
            <person name="Stolte C."/>
            <person name="Sykes S."/>
            <person name="White J."/>
            <person name="Yandava C."/>
            <person name="Burger G."/>
            <person name="Gray M.W."/>
            <person name="Holland P.W.H."/>
            <person name="King N."/>
            <person name="Lang F.B.F."/>
            <person name="Roger A.J."/>
            <person name="Ruiz-Trillo I."/>
            <person name="Haas B."/>
            <person name="Nusbaum C."/>
            <person name="Birren B."/>
        </authorList>
    </citation>
    <scope>NUCLEOTIDE SEQUENCE [LARGE SCALE GENOMIC DNA]</scope>
    <source>
        <strain evidence="3 4">JP610</strain>
    </source>
</reference>
<feature type="compositionally biased region" description="Basic and acidic residues" evidence="1">
    <location>
        <begin position="236"/>
        <end position="263"/>
    </location>
</feature>
<evidence type="ECO:0000313" key="3">
    <source>
        <dbReference type="EMBL" id="KNC76640.1"/>
    </source>
</evidence>
<accession>A0A0L0FIR8</accession>
<feature type="domain" description="NFACT RNA-binding" evidence="2">
    <location>
        <begin position="30"/>
        <end position="75"/>
    </location>
</feature>
<sequence>MAICSSAAWEAKIDISAYTPISTHAHTFLLAMAICSSAAWEAKIVISAYWVHHSQVSKTAPTGEYLPTGSFMVRGKKNFLPPTQLVLGVGVLFRVTDDCVAAHANERRVRDEDDSAASAMDYERRSHQKQDVHRHTSKDDGQAETINQESESDSTPQRLGQAQEPDTTTDAQDTERLTDAGAVQFGTQAQTETQTETETLHTDNRTIGQSDTTPHKQAHTSERTQQLHTAGPQEDAQLKDQESTHEHTLAGDVSDREGSSSAE</sequence>
<protein>
    <recommendedName>
        <fullName evidence="2">NFACT RNA-binding domain-containing protein</fullName>
    </recommendedName>
</protein>
<dbReference type="PANTHER" id="PTHR15239">
    <property type="entry name" value="NUCLEAR EXPORT MEDIATOR FACTOR NEMF"/>
    <property type="match status" value="1"/>
</dbReference>
<dbReference type="InterPro" id="IPR051608">
    <property type="entry name" value="RQC_Subunit_NEMF"/>
</dbReference>
<gene>
    <name evidence="3" type="ORF">SARC_10866</name>
</gene>
<dbReference type="RefSeq" id="XP_014150542.1">
    <property type="nucleotide sequence ID" value="XM_014295067.1"/>
</dbReference>
<dbReference type="eggNOG" id="KOG2030">
    <property type="taxonomic scope" value="Eukaryota"/>
</dbReference>
<dbReference type="EMBL" id="KQ243016">
    <property type="protein sequence ID" value="KNC76640.1"/>
    <property type="molecule type" value="Genomic_DNA"/>
</dbReference>
<dbReference type="Pfam" id="PF05670">
    <property type="entry name" value="NFACT-R_1"/>
    <property type="match status" value="1"/>
</dbReference>
<dbReference type="AlphaFoldDB" id="A0A0L0FIR8"/>
<proteinExistence type="predicted"/>
<dbReference type="GO" id="GO:1990116">
    <property type="term" value="P:ribosome-associated ubiquitin-dependent protein catabolic process"/>
    <property type="evidence" value="ECO:0007669"/>
    <property type="project" value="TreeGrafter"/>
</dbReference>
<dbReference type="GO" id="GO:1990112">
    <property type="term" value="C:RQC complex"/>
    <property type="evidence" value="ECO:0007669"/>
    <property type="project" value="TreeGrafter"/>
</dbReference>
<dbReference type="InterPro" id="IPR008532">
    <property type="entry name" value="NFACT_RNA-bd"/>
</dbReference>
<feature type="non-terminal residue" evidence="3">
    <location>
        <position position="263"/>
    </location>
</feature>
<feature type="compositionally biased region" description="Polar residues" evidence="1">
    <location>
        <begin position="144"/>
        <end position="171"/>
    </location>
</feature>
<evidence type="ECO:0000313" key="4">
    <source>
        <dbReference type="Proteomes" id="UP000054560"/>
    </source>
</evidence>
<feature type="compositionally biased region" description="Basic and acidic residues" evidence="1">
    <location>
        <begin position="121"/>
        <end position="141"/>
    </location>
</feature>
<evidence type="ECO:0000259" key="2">
    <source>
        <dbReference type="Pfam" id="PF05670"/>
    </source>
</evidence>
<dbReference type="Proteomes" id="UP000054560">
    <property type="component" value="Unassembled WGS sequence"/>
</dbReference>
<name>A0A0L0FIR8_9EUKA</name>
<dbReference type="GO" id="GO:0043023">
    <property type="term" value="F:ribosomal large subunit binding"/>
    <property type="evidence" value="ECO:0007669"/>
    <property type="project" value="TreeGrafter"/>
</dbReference>